<dbReference type="GeneID" id="60892952"/>
<name>A0A125W3Y9_ENTFL</name>
<reference evidence="2 3" key="1">
    <citation type="submission" date="2010-07" db="EMBL/GenBank/DDBJ databases">
        <authorList>
            <person name="Sid Ahmed O."/>
        </authorList>
    </citation>
    <scope>NUCLEOTIDE SEQUENCE [LARGE SCALE GENOMIC DNA]</scope>
    <source>
        <strain evidence="2 3">TX4248</strain>
    </source>
</reference>
<dbReference type="EMBL" id="AEBR01000081">
    <property type="protein sequence ID" value="EFM82014.1"/>
    <property type="molecule type" value="Genomic_DNA"/>
</dbReference>
<dbReference type="Proteomes" id="UP000004846">
    <property type="component" value="Unassembled WGS sequence"/>
</dbReference>
<evidence type="ECO:0000256" key="1">
    <source>
        <dbReference type="SAM" id="Coils"/>
    </source>
</evidence>
<gene>
    <name evidence="2" type="ORF">HMPREF9498_02364</name>
</gene>
<proteinExistence type="predicted"/>
<protein>
    <submittedName>
        <fullName evidence="2">Uncharacterized protein</fullName>
    </submittedName>
</protein>
<keyword evidence="1" id="KW-0175">Coiled coil</keyword>
<accession>A0A125W3Y9</accession>
<evidence type="ECO:0000313" key="3">
    <source>
        <dbReference type="Proteomes" id="UP000004846"/>
    </source>
</evidence>
<dbReference type="AlphaFoldDB" id="A0A125W3Y9"/>
<dbReference type="HOGENOM" id="CLU_197413_0_0_9"/>
<feature type="coiled-coil region" evidence="1">
    <location>
        <begin position="4"/>
        <end position="31"/>
    </location>
</feature>
<comment type="caution">
    <text evidence="2">The sequence shown here is derived from an EMBL/GenBank/DDBJ whole genome shotgun (WGS) entry which is preliminary data.</text>
</comment>
<organism evidence="2 3">
    <name type="scientific">Enterococcus faecalis TX4248</name>
    <dbReference type="NCBI Taxonomy" id="749495"/>
    <lineage>
        <taxon>Bacteria</taxon>
        <taxon>Bacillati</taxon>
        <taxon>Bacillota</taxon>
        <taxon>Bacilli</taxon>
        <taxon>Lactobacillales</taxon>
        <taxon>Enterococcaceae</taxon>
        <taxon>Enterococcus</taxon>
    </lineage>
</organism>
<evidence type="ECO:0000313" key="2">
    <source>
        <dbReference type="EMBL" id="EFM82014.1"/>
    </source>
</evidence>
<dbReference type="RefSeq" id="WP_002355495.1">
    <property type="nucleotide sequence ID" value="NZ_GL454475.1"/>
</dbReference>
<sequence length="57" mass="6671">MLSKEEVLHLLNEAKKEVDRLETNRQEDLGNSINYIENELQLQRVLSQVEAYEKVLG</sequence>